<dbReference type="EMBL" id="OZ034821">
    <property type="protein sequence ID" value="CAL1406301.1"/>
    <property type="molecule type" value="Genomic_DNA"/>
</dbReference>
<accession>A0AAV2G6K0</accession>
<reference evidence="1 2" key="1">
    <citation type="submission" date="2024-04" db="EMBL/GenBank/DDBJ databases">
        <authorList>
            <person name="Fracassetti M."/>
        </authorList>
    </citation>
    <scope>NUCLEOTIDE SEQUENCE [LARGE SCALE GENOMIC DNA]</scope>
</reference>
<sequence length="101" mass="10823">MKLFGHKASSIMTYNGTRRFRRVASFAPGGSNHAGGIQLLVCTSLGGERGSTLDTQQDGTMFNHDVALIKEILGRGQFGKGVRVEVVLPTNVDDPGVHKVI</sequence>
<keyword evidence="2" id="KW-1185">Reference proteome</keyword>
<gene>
    <name evidence="1" type="ORF">LTRI10_LOCUS46037</name>
</gene>
<name>A0AAV2G6K0_9ROSI</name>
<proteinExistence type="predicted"/>
<evidence type="ECO:0000313" key="2">
    <source>
        <dbReference type="Proteomes" id="UP001497516"/>
    </source>
</evidence>
<dbReference type="Proteomes" id="UP001497516">
    <property type="component" value="Chromosome 8"/>
</dbReference>
<organism evidence="1 2">
    <name type="scientific">Linum trigynum</name>
    <dbReference type="NCBI Taxonomy" id="586398"/>
    <lineage>
        <taxon>Eukaryota</taxon>
        <taxon>Viridiplantae</taxon>
        <taxon>Streptophyta</taxon>
        <taxon>Embryophyta</taxon>
        <taxon>Tracheophyta</taxon>
        <taxon>Spermatophyta</taxon>
        <taxon>Magnoliopsida</taxon>
        <taxon>eudicotyledons</taxon>
        <taxon>Gunneridae</taxon>
        <taxon>Pentapetalae</taxon>
        <taxon>rosids</taxon>
        <taxon>fabids</taxon>
        <taxon>Malpighiales</taxon>
        <taxon>Linaceae</taxon>
        <taxon>Linum</taxon>
    </lineage>
</organism>
<dbReference type="AlphaFoldDB" id="A0AAV2G6K0"/>
<evidence type="ECO:0000313" key="1">
    <source>
        <dbReference type="EMBL" id="CAL1406301.1"/>
    </source>
</evidence>
<protein>
    <submittedName>
        <fullName evidence="1">Uncharacterized protein</fullName>
    </submittedName>
</protein>